<dbReference type="PRINTS" id="PR00348">
    <property type="entry name" value="UBIQUITIN"/>
</dbReference>
<dbReference type="EMBL" id="JABMIG020000045">
    <property type="protein sequence ID" value="KAL3798553.1"/>
    <property type="molecule type" value="Genomic_DNA"/>
</dbReference>
<name>A0ABD3QF79_9STRA</name>
<reference evidence="2 3" key="1">
    <citation type="journal article" date="2020" name="G3 (Bethesda)">
        <title>Improved Reference Genome for Cyclotella cryptica CCMP332, a Model for Cell Wall Morphogenesis, Salinity Adaptation, and Lipid Production in Diatoms (Bacillariophyta).</title>
        <authorList>
            <person name="Roberts W.R."/>
            <person name="Downey K.M."/>
            <person name="Ruck E.C."/>
            <person name="Traller J.C."/>
            <person name="Alverson A.J."/>
        </authorList>
    </citation>
    <scope>NUCLEOTIDE SEQUENCE [LARGE SCALE GENOMIC DNA]</scope>
    <source>
        <strain evidence="2 3">CCMP332</strain>
    </source>
</reference>
<comment type="caution">
    <text evidence="2">The sequence shown here is derived from an EMBL/GenBank/DDBJ whole genome shotgun (WGS) entry which is preliminary data.</text>
</comment>
<dbReference type="Proteomes" id="UP001516023">
    <property type="component" value="Unassembled WGS sequence"/>
</dbReference>
<sequence length="236" mass="27030">MNFDLEELKMKMFDHASIKKAIRVHEKRYTHNNFSPVVAEQYCEFMCLKILEGDFAAAAAKLSPGVKIDSFWHIHLLDTAGYREFFRDVFPPLGPIVHHDAEKSYDDDKEIEKREKKTKEVYQSVFKKKCPFFIGLPLSGNNRISDAIVPAPKVVVIRNPFTVFVRTLTGAVLKLDIGAENTILDLQCLIRMKEGIPEEKQRIIFNGHQLEIERNLADYGISNKSTIQVVLRMCGC</sequence>
<accession>A0ABD3QF79</accession>
<keyword evidence="3" id="KW-1185">Reference proteome</keyword>
<dbReference type="PANTHER" id="PTHR10666">
    <property type="entry name" value="UBIQUITIN"/>
    <property type="match status" value="1"/>
</dbReference>
<evidence type="ECO:0000313" key="3">
    <source>
        <dbReference type="Proteomes" id="UP001516023"/>
    </source>
</evidence>
<organism evidence="2 3">
    <name type="scientific">Cyclotella cryptica</name>
    <dbReference type="NCBI Taxonomy" id="29204"/>
    <lineage>
        <taxon>Eukaryota</taxon>
        <taxon>Sar</taxon>
        <taxon>Stramenopiles</taxon>
        <taxon>Ochrophyta</taxon>
        <taxon>Bacillariophyta</taxon>
        <taxon>Coscinodiscophyceae</taxon>
        <taxon>Thalassiosirophycidae</taxon>
        <taxon>Stephanodiscales</taxon>
        <taxon>Stephanodiscaceae</taxon>
        <taxon>Cyclotella</taxon>
    </lineage>
</organism>
<dbReference type="InterPro" id="IPR050158">
    <property type="entry name" value="Ubiquitin_ubiquitin-like"/>
</dbReference>
<dbReference type="Pfam" id="PF00240">
    <property type="entry name" value="ubiquitin"/>
    <property type="match status" value="1"/>
</dbReference>
<dbReference type="InterPro" id="IPR000626">
    <property type="entry name" value="Ubiquitin-like_dom"/>
</dbReference>
<proteinExistence type="predicted"/>
<dbReference type="SMART" id="SM00213">
    <property type="entry name" value="UBQ"/>
    <property type="match status" value="1"/>
</dbReference>
<dbReference type="PROSITE" id="PS50053">
    <property type="entry name" value="UBIQUITIN_2"/>
    <property type="match status" value="1"/>
</dbReference>
<gene>
    <name evidence="2" type="ORF">HJC23_011857</name>
</gene>
<dbReference type="InterPro" id="IPR019956">
    <property type="entry name" value="Ubiquitin_dom"/>
</dbReference>
<protein>
    <recommendedName>
        <fullName evidence="1">Ubiquitin-like domain-containing protein</fullName>
    </recommendedName>
</protein>
<evidence type="ECO:0000313" key="2">
    <source>
        <dbReference type="EMBL" id="KAL3798553.1"/>
    </source>
</evidence>
<dbReference type="AlphaFoldDB" id="A0ABD3QF79"/>
<dbReference type="Gene3D" id="3.10.20.90">
    <property type="entry name" value="Phosphatidylinositol 3-kinase Catalytic Subunit, Chain A, domain 1"/>
    <property type="match status" value="1"/>
</dbReference>
<dbReference type="SUPFAM" id="SSF54236">
    <property type="entry name" value="Ubiquitin-like"/>
    <property type="match status" value="1"/>
</dbReference>
<dbReference type="InterPro" id="IPR029071">
    <property type="entry name" value="Ubiquitin-like_domsf"/>
</dbReference>
<evidence type="ECO:0000259" key="1">
    <source>
        <dbReference type="PROSITE" id="PS50053"/>
    </source>
</evidence>
<feature type="domain" description="Ubiquitin-like" evidence="1">
    <location>
        <begin position="161"/>
        <end position="236"/>
    </location>
</feature>